<evidence type="ECO:0000259" key="2">
    <source>
        <dbReference type="PROSITE" id="PS51192"/>
    </source>
</evidence>
<dbReference type="PANTHER" id="PTHR47962:SF7">
    <property type="entry name" value="MITOCHONDRIAL ATP-DEPENDENT HELICASE IRC3-RELATED"/>
    <property type="match status" value="1"/>
</dbReference>
<keyword evidence="5" id="KW-1185">Reference proteome</keyword>
<dbReference type="InterPro" id="IPR052511">
    <property type="entry name" value="ATP-dep_Helicase"/>
</dbReference>
<dbReference type="Gene3D" id="3.40.50.300">
    <property type="entry name" value="P-loop containing nucleotide triphosphate hydrolases"/>
    <property type="match status" value="2"/>
</dbReference>
<feature type="domain" description="Helicase ATP-binding" evidence="2">
    <location>
        <begin position="301"/>
        <end position="455"/>
    </location>
</feature>
<dbReference type="Pfam" id="PF13091">
    <property type="entry name" value="PLDc_2"/>
    <property type="match status" value="1"/>
</dbReference>
<evidence type="ECO:0000313" key="5">
    <source>
        <dbReference type="Proteomes" id="UP000722125"/>
    </source>
</evidence>
<evidence type="ECO:0000259" key="3">
    <source>
        <dbReference type="PROSITE" id="PS51194"/>
    </source>
</evidence>
<dbReference type="SMART" id="SM00487">
    <property type="entry name" value="DEXDc"/>
    <property type="match status" value="1"/>
</dbReference>
<dbReference type="PROSITE" id="PS51194">
    <property type="entry name" value="HELICASE_CTER"/>
    <property type="match status" value="1"/>
</dbReference>
<name>A0ABS5U295_9CELL</name>
<dbReference type="SUPFAM" id="SSF52540">
    <property type="entry name" value="P-loop containing nucleoside triphosphate hydrolases"/>
    <property type="match status" value="1"/>
</dbReference>
<sequence>MAAPLAGLGENAQRQAVPGADQPHLLARHIATAADRALQAIRTPEERVALANAVIALLAQPDELVTPPEQLLSIRGAGPRGHDLPRPATPLTEAALLTNARNEPSIGSELRSEMESADEVHLLCAFVKWHGLRVLEAELRRLAMRGCALKVITTTYMGATERQAIDRLVREFGAEVKIHYDTERTRLHAKAWLFSRRTGFDTAYIGSSNLSRAALLDGVEWNVRLSPSSTPTLLRKFRATFDSYWNDPTFEPYDPDLDRDRLDDALGRAGGPARTPSLDLSGLEVRPYAFQQSMLDALAAERALHDRHRNLVVAATGTGKTVVAALDYQRLITDGRRPSLLFVAHRREILQQSLRTYREVLRDGSFGELWEGGQRPERWEHVFATVQSMSRYGADAIPPNAFEVVVIDEFHHAEAATYRRILDHLSPRELLGLTATPERTDGGDVRTYFGNRTAYELRLWDALEQDLLSPFHYFGIADNTDLSRLAWTRGRYDEAALANLYTGNDARAALILEQVRLKISDPLRMRALGFCVGVGHARYMADRFSRSGIPSLAVTGESSPDDRRHALDALRAGELNALFTADLFNEGLDIPDVDTVLFLRPTESSTIFLQQLGRGLRRSSTKAVLTALDFVGHHRSEFRFDQRFRALTGFSRTRLEHEVEHGFPFLPSGTQIVLDVQTQRAVLGNLRSRLPTKTPQLTAEVRTHPNAGLPGFLQATGLSLADILRPNRSWTSLRRKAGVEQRPAGPAEAALVKRGRKLAHVDDPLRADVYQRLLGPGAPAYGDLSAVEQSVARMLYFGLFPRGGPAKDYTVDLQAVAHEIVAAEELADIVAIAFDETRRAPTPLSGVGPSVPLVPHGRYQREEALAALSWATLERTPASFMEGVLYQRDLNVDALFVTVRKSEADFSPTTMYRDFPISRELFHWESQSVTSLASPTGQRYVNGTSTVLLFVRESSQGAFGTAPYTYLGPATHVAHEGERPIAITWRLHTPMPSDLYVATSAAVA</sequence>
<dbReference type="CDD" id="cd18799">
    <property type="entry name" value="SF2_C_EcoAI-like"/>
    <property type="match status" value="1"/>
</dbReference>
<dbReference type="Pfam" id="PF11907">
    <property type="entry name" value="DUF3427"/>
    <property type="match status" value="1"/>
</dbReference>
<dbReference type="PROSITE" id="PS50035">
    <property type="entry name" value="PLD"/>
    <property type="match status" value="1"/>
</dbReference>
<dbReference type="EMBL" id="JAHBOH010000002">
    <property type="protein sequence ID" value="MBT0995536.1"/>
    <property type="molecule type" value="Genomic_DNA"/>
</dbReference>
<dbReference type="Gene3D" id="3.30.870.10">
    <property type="entry name" value="Endonuclease Chain A"/>
    <property type="match status" value="1"/>
</dbReference>
<evidence type="ECO:0000259" key="1">
    <source>
        <dbReference type="PROSITE" id="PS50035"/>
    </source>
</evidence>
<evidence type="ECO:0000313" key="4">
    <source>
        <dbReference type="EMBL" id="MBT0995536.1"/>
    </source>
</evidence>
<proteinExistence type="predicted"/>
<dbReference type="PANTHER" id="PTHR47962">
    <property type="entry name" value="ATP-DEPENDENT HELICASE LHR-RELATED-RELATED"/>
    <property type="match status" value="1"/>
</dbReference>
<dbReference type="InterPro" id="IPR006935">
    <property type="entry name" value="Helicase/UvrB_N"/>
</dbReference>
<comment type="caution">
    <text evidence="4">The sequence shown here is derived from an EMBL/GenBank/DDBJ whole genome shotgun (WGS) entry which is preliminary data.</text>
</comment>
<reference evidence="4 5" key="1">
    <citation type="submission" date="2021-05" db="EMBL/GenBank/DDBJ databases">
        <title>Description of Cellulomonas sp. DKR-3 sp. nov.</title>
        <authorList>
            <person name="Dahal R.H."/>
            <person name="Chaudhary D.K."/>
        </authorList>
    </citation>
    <scope>NUCLEOTIDE SEQUENCE [LARGE SCALE GENOMIC DNA]</scope>
    <source>
        <strain evidence="4 5">DKR-3</strain>
    </source>
</reference>
<dbReference type="Pfam" id="PF00271">
    <property type="entry name" value="Helicase_C"/>
    <property type="match status" value="1"/>
</dbReference>
<accession>A0ABS5U295</accession>
<dbReference type="InterPro" id="IPR001736">
    <property type="entry name" value="PLipase_D/transphosphatidylase"/>
</dbReference>
<protein>
    <submittedName>
        <fullName evidence="4">DUF3427 domain-containing protein</fullName>
    </submittedName>
</protein>
<organism evidence="4 5">
    <name type="scientific">Cellulomonas fulva</name>
    <dbReference type="NCBI Taxonomy" id="2835530"/>
    <lineage>
        <taxon>Bacteria</taxon>
        <taxon>Bacillati</taxon>
        <taxon>Actinomycetota</taxon>
        <taxon>Actinomycetes</taxon>
        <taxon>Micrococcales</taxon>
        <taxon>Cellulomonadaceae</taxon>
        <taxon>Cellulomonas</taxon>
    </lineage>
</organism>
<dbReference type="CDD" id="cd18032">
    <property type="entry name" value="DEXHc_RE_I_III_res"/>
    <property type="match status" value="1"/>
</dbReference>
<feature type="domain" description="Helicase C-terminal" evidence="3">
    <location>
        <begin position="511"/>
        <end position="667"/>
    </location>
</feature>
<dbReference type="Proteomes" id="UP000722125">
    <property type="component" value="Unassembled WGS sequence"/>
</dbReference>
<dbReference type="InterPro" id="IPR025202">
    <property type="entry name" value="PLD-like_dom"/>
</dbReference>
<dbReference type="Pfam" id="PF04851">
    <property type="entry name" value="ResIII"/>
    <property type="match status" value="1"/>
</dbReference>
<gene>
    <name evidence="4" type="ORF">KIN34_14725</name>
</gene>
<dbReference type="SMART" id="SM00490">
    <property type="entry name" value="HELICc"/>
    <property type="match status" value="1"/>
</dbReference>
<dbReference type="InterPro" id="IPR001650">
    <property type="entry name" value="Helicase_C-like"/>
</dbReference>
<dbReference type="PROSITE" id="PS51192">
    <property type="entry name" value="HELICASE_ATP_BIND_1"/>
    <property type="match status" value="1"/>
</dbReference>
<dbReference type="SUPFAM" id="SSF56024">
    <property type="entry name" value="Phospholipase D/nuclease"/>
    <property type="match status" value="1"/>
</dbReference>
<feature type="domain" description="PLD phosphodiesterase" evidence="1">
    <location>
        <begin position="183"/>
        <end position="214"/>
    </location>
</feature>
<dbReference type="InterPro" id="IPR021835">
    <property type="entry name" value="DUF3427"/>
</dbReference>
<dbReference type="InterPro" id="IPR014001">
    <property type="entry name" value="Helicase_ATP-bd"/>
</dbReference>
<dbReference type="InterPro" id="IPR027417">
    <property type="entry name" value="P-loop_NTPase"/>
</dbReference>